<dbReference type="Pfam" id="PF02646">
    <property type="entry name" value="RmuC"/>
    <property type="match status" value="1"/>
</dbReference>
<organism evidence="7 8">
    <name type="scientific">Methylocapsa polymorpha</name>
    <dbReference type="NCBI Taxonomy" id="3080828"/>
    <lineage>
        <taxon>Bacteria</taxon>
        <taxon>Pseudomonadati</taxon>
        <taxon>Pseudomonadota</taxon>
        <taxon>Alphaproteobacteria</taxon>
        <taxon>Hyphomicrobiales</taxon>
        <taxon>Beijerinckiaceae</taxon>
        <taxon>Methylocapsa</taxon>
    </lineage>
</organism>
<protein>
    <recommendedName>
        <fullName evidence="3">DNA recombination protein RmuC homolog</fullName>
    </recommendedName>
</protein>
<reference evidence="7 8" key="1">
    <citation type="submission" date="2023-10" db="EMBL/GenBank/DDBJ databases">
        <title>Novel methanotroph of the genus Methylocapsa from a subarctic wetland.</title>
        <authorList>
            <person name="Belova S.E."/>
            <person name="Oshkin I.Y."/>
            <person name="Miroshnikov K."/>
            <person name="Dedysh S.N."/>
        </authorList>
    </citation>
    <scope>NUCLEOTIDE SEQUENCE [LARGE SCALE GENOMIC DNA]</scope>
    <source>
        <strain evidence="7 8">RX1</strain>
    </source>
</reference>
<dbReference type="Proteomes" id="UP001626536">
    <property type="component" value="Chromosome"/>
</dbReference>
<dbReference type="RefSeq" id="WP_407339254.1">
    <property type="nucleotide sequence ID" value="NZ_CP136862.1"/>
</dbReference>
<sequence>MERILFILNGAPVRVADALLGSAALALLLLAILALNLGRGARARSNVDSFAAAERQRGLERAMVEISRQNAELAGRMRGVAEVLGSRQADLARLVSERLDAVGASVGVGLEASSRTAGEHLSRLNERLAVIDAAQTRLTGLTEEVVGLKDILANKQARGAFGQGRLEAIIRDALPESAFAFQHTLSNRMRPDCVIRLPGDPRLMVIDAKFPLESFTALKEAESDEARKQAAARVRIDVAKHIRDIAERYFLPNETQDIAILFIPSESLYADIYEHFEDIIQRAHRSRIIIVSPSLLVMAVQVMQAIVRDARVREETHIIQAEVRRLVDDVARLRARAAKLDAHFKNAAEDVGHILASADRIARTGERIDQMDFAEPVDPAAVDKLKAAE</sequence>
<evidence type="ECO:0000256" key="1">
    <source>
        <dbReference type="ARBA" id="ARBA00003416"/>
    </source>
</evidence>
<evidence type="ECO:0000256" key="5">
    <source>
        <dbReference type="ARBA" id="ARBA00023172"/>
    </source>
</evidence>
<dbReference type="PANTHER" id="PTHR30563:SF0">
    <property type="entry name" value="DNA RECOMBINATION PROTEIN RMUC"/>
    <property type="match status" value="1"/>
</dbReference>
<name>A0ABZ0HT22_9HYPH</name>
<gene>
    <name evidence="7" type="primary">rmuC</name>
    <name evidence="7" type="ORF">RZS28_00390</name>
</gene>
<evidence type="ECO:0000256" key="3">
    <source>
        <dbReference type="ARBA" id="ARBA00021840"/>
    </source>
</evidence>
<comment type="function">
    <text evidence="1">Involved in DNA recombination.</text>
</comment>
<accession>A0ABZ0HT22</accession>
<feature type="transmembrane region" description="Helical" evidence="6">
    <location>
        <begin position="288"/>
        <end position="307"/>
    </location>
</feature>
<keyword evidence="6" id="KW-1133">Transmembrane helix</keyword>
<keyword evidence="8" id="KW-1185">Reference proteome</keyword>
<keyword evidence="4" id="KW-0175">Coiled coil</keyword>
<evidence type="ECO:0000256" key="4">
    <source>
        <dbReference type="ARBA" id="ARBA00023054"/>
    </source>
</evidence>
<dbReference type="InterPro" id="IPR003798">
    <property type="entry name" value="DNA_recombination_RmuC"/>
</dbReference>
<evidence type="ECO:0000256" key="6">
    <source>
        <dbReference type="SAM" id="Phobius"/>
    </source>
</evidence>
<evidence type="ECO:0000313" key="8">
    <source>
        <dbReference type="Proteomes" id="UP001626536"/>
    </source>
</evidence>
<feature type="transmembrane region" description="Helical" evidence="6">
    <location>
        <begin position="18"/>
        <end position="37"/>
    </location>
</feature>
<comment type="similarity">
    <text evidence="2">Belongs to the RmuC family.</text>
</comment>
<keyword evidence="6" id="KW-0472">Membrane</keyword>
<evidence type="ECO:0000256" key="2">
    <source>
        <dbReference type="ARBA" id="ARBA00009840"/>
    </source>
</evidence>
<dbReference type="EMBL" id="CP136862">
    <property type="protein sequence ID" value="WOJ89808.1"/>
    <property type="molecule type" value="Genomic_DNA"/>
</dbReference>
<evidence type="ECO:0000313" key="7">
    <source>
        <dbReference type="EMBL" id="WOJ89808.1"/>
    </source>
</evidence>
<dbReference type="PANTHER" id="PTHR30563">
    <property type="entry name" value="DNA RECOMBINATION PROTEIN RMUC"/>
    <property type="match status" value="1"/>
</dbReference>
<keyword evidence="6" id="KW-0812">Transmembrane</keyword>
<proteinExistence type="inferred from homology"/>
<keyword evidence="5" id="KW-0233">DNA recombination</keyword>